<accession>S3V8F7</accession>
<gene>
    <name evidence="1" type="ORF">LEP1GSC058_1097</name>
</gene>
<protein>
    <submittedName>
        <fullName evidence="1">Uncharacterized protein</fullName>
    </submittedName>
</protein>
<sequence>MPFRRSYAERPKVPPGLWQTFRIYTPIYRRSRACLYFYCRICTSCERIRGHRNDCAKAPQIAPGSRNSIYQLSQEMAPTPLPFSQICHRQPHDRQLKPSGNKAVKSRNLLNFNLFCNSEMRKPRHQKTPEFYNFEDSGKTCVSFLEVSAPKHMRRIAQLMLKHRHLYNCLVFGSYCRKTGGFCQNSHLIADFSAIK</sequence>
<dbReference type="AlphaFoldDB" id="S3V8F7"/>
<comment type="caution">
    <text evidence="1">The sequence shown here is derived from an EMBL/GenBank/DDBJ whole genome shotgun (WGS) entry which is preliminary data.</text>
</comment>
<organism evidence="1 2">
    <name type="scientific">Leptospira fainei serovar Hurstbridge str. BUT 6</name>
    <dbReference type="NCBI Taxonomy" id="1193011"/>
    <lineage>
        <taxon>Bacteria</taxon>
        <taxon>Pseudomonadati</taxon>
        <taxon>Spirochaetota</taxon>
        <taxon>Spirochaetia</taxon>
        <taxon>Leptospirales</taxon>
        <taxon>Leptospiraceae</taxon>
        <taxon>Leptospira</taxon>
    </lineage>
</organism>
<keyword evidence="2" id="KW-1185">Reference proteome</keyword>
<name>S3V8F7_9LEPT</name>
<dbReference type="EMBL" id="AKWZ02000011">
    <property type="protein sequence ID" value="EPG72700.1"/>
    <property type="molecule type" value="Genomic_DNA"/>
</dbReference>
<evidence type="ECO:0000313" key="2">
    <source>
        <dbReference type="Proteomes" id="UP000014540"/>
    </source>
</evidence>
<proteinExistence type="predicted"/>
<evidence type="ECO:0000313" key="1">
    <source>
        <dbReference type="EMBL" id="EPG72700.1"/>
    </source>
</evidence>
<reference evidence="1" key="1">
    <citation type="submission" date="2013-04" db="EMBL/GenBank/DDBJ databases">
        <authorList>
            <person name="Harkins D.M."/>
            <person name="Durkin A.S."/>
            <person name="Selengut J.D."/>
            <person name="Sanka R."/>
            <person name="DePew J."/>
            <person name="Purushe J."/>
            <person name="Ahmed A."/>
            <person name="van der Linden H."/>
            <person name="Goris M.G.A."/>
            <person name="Hartskeerl R.A."/>
            <person name="Vinetz J.M."/>
            <person name="Sutton G.G."/>
            <person name="Nelson W.C."/>
            <person name="Fouts D.E."/>
        </authorList>
    </citation>
    <scope>NUCLEOTIDE SEQUENCE [LARGE SCALE GENOMIC DNA]</scope>
    <source>
        <strain evidence="1">BUT 6</strain>
    </source>
</reference>
<dbReference type="Proteomes" id="UP000014540">
    <property type="component" value="Unassembled WGS sequence"/>
</dbReference>